<evidence type="ECO:0008006" key="3">
    <source>
        <dbReference type="Google" id="ProtNLM"/>
    </source>
</evidence>
<keyword evidence="2" id="KW-1185">Reference proteome</keyword>
<accession>A0A0C3BFB0</accession>
<organism evidence="1 2">
    <name type="scientific">Piloderma croceum (strain F 1598)</name>
    <dbReference type="NCBI Taxonomy" id="765440"/>
    <lineage>
        <taxon>Eukaryota</taxon>
        <taxon>Fungi</taxon>
        <taxon>Dikarya</taxon>
        <taxon>Basidiomycota</taxon>
        <taxon>Agaricomycotina</taxon>
        <taxon>Agaricomycetes</taxon>
        <taxon>Agaricomycetidae</taxon>
        <taxon>Atheliales</taxon>
        <taxon>Atheliaceae</taxon>
        <taxon>Piloderma</taxon>
    </lineage>
</organism>
<dbReference type="EMBL" id="KN833040">
    <property type="protein sequence ID" value="KIM76007.1"/>
    <property type="molecule type" value="Genomic_DNA"/>
</dbReference>
<dbReference type="HOGENOM" id="CLU_1156781_0_0_1"/>
<gene>
    <name evidence="1" type="ORF">PILCRDRAFT_798488</name>
</gene>
<evidence type="ECO:0000313" key="2">
    <source>
        <dbReference type="Proteomes" id="UP000054166"/>
    </source>
</evidence>
<dbReference type="OrthoDB" id="432970at2759"/>
<reference evidence="1 2" key="1">
    <citation type="submission" date="2014-04" db="EMBL/GenBank/DDBJ databases">
        <authorList>
            <consortium name="DOE Joint Genome Institute"/>
            <person name="Kuo A."/>
            <person name="Tarkka M."/>
            <person name="Buscot F."/>
            <person name="Kohler A."/>
            <person name="Nagy L.G."/>
            <person name="Floudas D."/>
            <person name="Copeland A."/>
            <person name="Barry K.W."/>
            <person name="Cichocki N."/>
            <person name="Veneault-Fourrey C."/>
            <person name="LaButti K."/>
            <person name="Lindquist E.A."/>
            <person name="Lipzen A."/>
            <person name="Lundell T."/>
            <person name="Morin E."/>
            <person name="Murat C."/>
            <person name="Sun H."/>
            <person name="Tunlid A."/>
            <person name="Henrissat B."/>
            <person name="Grigoriev I.V."/>
            <person name="Hibbett D.S."/>
            <person name="Martin F."/>
            <person name="Nordberg H.P."/>
            <person name="Cantor M.N."/>
            <person name="Hua S.X."/>
        </authorList>
    </citation>
    <scope>NUCLEOTIDE SEQUENCE [LARGE SCALE GENOMIC DNA]</scope>
    <source>
        <strain evidence="1 2">F 1598</strain>
    </source>
</reference>
<dbReference type="AlphaFoldDB" id="A0A0C3BFB0"/>
<dbReference type="InParanoid" id="A0A0C3BFB0"/>
<sequence length="240" mass="27509">MSTPRFTSIADAKANGAICGFCRVTGAEKRLNVCARCKSAQHGLTDQSHDAEQQQSRDCQKKAWKYHKVICKNGDEMPVQKWGHRHSPVLFWACFNAYDLGRHPERGETHVMIIQLQQTGNAKKVRNMFSLVDAYLLLREELAVSRPQDMEVIASGEREHALRETKDRVVSCMLLDYSFSAHWIGPLWDKEELAQRTTDPDWCKILKSITDGKTEYEMVDGNAVRKDASSYFLFLHQLFN</sequence>
<protein>
    <recommendedName>
        <fullName evidence="3">MYND-type domain-containing protein</fullName>
    </recommendedName>
</protein>
<proteinExistence type="predicted"/>
<name>A0A0C3BFB0_PILCF</name>
<evidence type="ECO:0000313" key="1">
    <source>
        <dbReference type="EMBL" id="KIM76007.1"/>
    </source>
</evidence>
<dbReference type="Proteomes" id="UP000054166">
    <property type="component" value="Unassembled WGS sequence"/>
</dbReference>
<reference evidence="2" key="2">
    <citation type="submission" date="2015-01" db="EMBL/GenBank/DDBJ databases">
        <title>Evolutionary Origins and Diversification of the Mycorrhizal Mutualists.</title>
        <authorList>
            <consortium name="DOE Joint Genome Institute"/>
            <consortium name="Mycorrhizal Genomics Consortium"/>
            <person name="Kohler A."/>
            <person name="Kuo A."/>
            <person name="Nagy L.G."/>
            <person name="Floudas D."/>
            <person name="Copeland A."/>
            <person name="Barry K.W."/>
            <person name="Cichocki N."/>
            <person name="Veneault-Fourrey C."/>
            <person name="LaButti K."/>
            <person name="Lindquist E.A."/>
            <person name="Lipzen A."/>
            <person name="Lundell T."/>
            <person name="Morin E."/>
            <person name="Murat C."/>
            <person name="Riley R."/>
            <person name="Ohm R."/>
            <person name="Sun H."/>
            <person name="Tunlid A."/>
            <person name="Henrissat B."/>
            <person name="Grigoriev I.V."/>
            <person name="Hibbett D.S."/>
            <person name="Martin F."/>
        </authorList>
    </citation>
    <scope>NUCLEOTIDE SEQUENCE [LARGE SCALE GENOMIC DNA]</scope>
    <source>
        <strain evidence="2">F 1598</strain>
    </source>
</reference>